<evidence type="ECO:0000313" key="7">
    <source>
        <dbReference type="Proteomes" id="UP000477849"/>
    </source>
</evidence>
<dbReference type="PANTHER" id="PTHR44846:SF16">
    <property type="entry name" value="TRANSCRIPTIONAL REGULATOR PHNF-RELATED"/>
    <property type="match status" value="1"/>
</dbReference>
<dbReference type="Gene3D" id="3.40.1410.10">
    <property type="entry name" value="Chorismate lyase-like"/>
    <property type="match status" value="1"/>
</dbReference>
<gene>
    <name evidence="6" type="primary">hutC</name>
    <name evidence="6" type="ORF">G6N76_15860</name>
</gene>
<dbReference type="InterPro" id="IPR028978">
    <property type="entry name" value="Chorismate_lyase_/UTRA_dom_sf"/>
</dbReference>
<dbReference type="GO" id="GO:0003700">
    <property type="term" value="F:DNA-binding transcription factor activity"/>
    <property type="evidence" value="ECO:0007669"/>
    <property type="project" value="UniProtKB-UniRule"/>
</dbReference>
<keyword evidence="1" id="KW-0805">Transcription regulation</keyword>
<dbReference type="EMBL" id="JAAKZH010000004">
    <property type="protein sequence ID" value="NGO65145.1"/>
    <property type="molecule type" value="Genomic_DNA"/>
</dbReference>
<dbReference type="InterPro" id="IPR000524">
    <property type="entry name" value="Tscrpt_reg_HTH_GntR"/>
</dbReference>
<dbReference type="FunFam" id="1.10.10.10:FF:000079">
    <property type="entry name" value="GntR family transcriptional regulator"/>
    <property type="match status" value="1"/>
</dbReference>
<dbReference type="InterPro" id="IPR011663">
    <property type="entry name" value="UTRA"/>
</dbReference>
<dbReference type="PROSITE" id="PS50949">
    <property type="entry name" value="HTH_GNTR"/>
    <property type="match status" value="1"/>
</dbReference>
<dbReference type="InterPro" id="IPR036388">
    <property type="entry name" value="WH-like_DNA-bd_sf"/>
</dbReference>
<dbReference type="NCBIfam" id="TIGR02018">
    <property type="entry name" value="his_ut_repres"/>
    <property type="match status" value="1"/>
</dbReference>
<dbReference type="InterPro" id="IPR036390">
    <property type="entry name" value="WH_DNA-bd_sf"/>
</dbReference>
<keyword evidence="3" id="KW-0804">Transcription</keyword>
<evidence type="ECO:0000256" key="3">
    <source>
        <dbReference type="ARBA" id="ARBA00023163"/>
    </source>
</evidence>
<dbReference type="GO" id="GO:0003677">
    <property type="term" value="F:DNA binding"/>
    <property type="evidence" value="ECO:0007669"/>
    <property type="project" value="UniProtKB-UniRule"/>
</dbReference>
<sequence>MANIQATGATLHQQILNEIENRIVSGEWAPGFRLPFEVDLAESYGVSRMTVNKVLTQLAKAGLIERRKRSGSFVAQPQVQSAILEIHTIAAEVRSMNQAYSFTLQSRSIRKAGPFDRAAIEVSAETRLIQLRCVHFAGDMPFCTEERLINLDTVPEAEEADFSATPAGEWLIAQTPWSAAEHKISAVAADERVSELLDVPVHTPCLVVQRRTWNGSGPVTSVRFTYPGDKHAIVATFTPASA</sequence>
<evidence type="ECO:0000256" key="4">
    <source>
        <dbReference type="NCBIfam" id="TIGR02018"/>
    </source>
</evidence>
<dbReference type="Proteomes" id="UP000477849">
    <property type="component" value="Unassembled WGS sequence"/>
</dbReference>
<dbReference type="CDD" id="cd07377">
    <property type="entry name" value="WHTH_GntR"/>
    <property type="match status" value="1"/>
</dbReference>
<dbReference type="Pfam" id="PF07702">
    <property type="entry name" value="UTRA"/>
    <property type="match status" value="1"/>
</dbReference>
<protein>
    <recommendedName>
        <fullName evidence="4">Histidine utilization repressor</fullName>
    </recommendedName>
</protein>
<reference evidence="6 7" key="1">
    <citation type="submission" date="2020-02" db="EMBL/GenBank/DDBJ databases">
        <title>Genome sequence of the type strain CCBAU10050 of Rhizobium daejeonense.</title>
        <authorList>
            <person name="Gao J."/>
            <person name="Sun J."/>
        </authorList>
    </citation>
    <scope>NUCLEOTIDE SEQUENCE [LARGE SCALE GENOMIC DNA]</scope>
    <source>
        <strain evidence="6 7">CCBAU10050</strain>
    </source>
</reference>
<keyword evidence="2" id="KW-0238">DNA-binding</keyword>
<dbReference type="InterPro" id="IPR050679">
    <property type="entry name" value="Bact_HTH_transcr_reg"/>
</dbReference>
<dbReference type="RefSeq" id="WP_163902495.1">
    <property type="nucleotide sequence ID" value="NZ_CP048427.1"/>
</dbReference>
<dbReference type="GO" id="GO:0006547">
    <property type="term" value="P:L-histidine metabolic process"/>
    <property type="evidence" value="ECO:0007669"/>
    <property type="project" value="UniProtKB-UniRule"/>
</dbReference>
<dbReference type="SUPFAM" id="SSF64288">
    <property type="entry name" value="Chorismate lyase-like"/>
    <property type="match status" value="1"/>
</dbReference>
<keyword evidence="7" id="KW-1185">Reference proteome</keyword>
<dbReference type="SMART" id="SM00345">
    <property type="entry name" value="HTH_GNTR"/>
    <property type="match status" value="1"/>
</dbReference>
<dbReference type="GO" id="GO:0045892">
    <property type="term" value="P:negative regulation of DNA-templated transcription"/>
    <property type="evidence" value="ECO:0007669"/>
    <property type="project" value="UniProtKB-UniRule"/>
</dbReference>
<evidence type="ECO:0000256" key="1">
    <source>
        <dbReference type="ARBA" id="ARBA00023015"/>
    </source>
</evidence>
<dbReference type="Pfam" id="PF00392">
    <property type="entry name" value="GntR"/>
    <property type="match status" value="1"/>
</dbReference>
<accession>A0A6M1S210</accession>
<dbReference type="InterPro" id="IPR010248">
    <property type="entry name" value="His_ut_repres"/>
</dbReference>
<organism evidence="6 7">
    <name type="scientific">Rhizobium daejeonense</name>
    <dbReference type="NCBI Taxonomy" id="240521"/>
    <lineage>
        <taxon>Bacteria</taxon>
        <taxon>Pseudomonadati</taxon>
        <taxon>Pseudomonadota</taxon>
        <taxon>Alphaproteobacteria</taxon>
        <taxon>Hyphomicrobiales</taxon>
        <taxon>Rhizobiaceae</taxon>
        <taxon>Rhizobium/Agrobacterium group</taxon>
        <taxon>Rhizobium</taxon>
    </lineage>
</organism>
<dbReference type="AlphaFoldDB" id="A0A6M1S210"/>
<evidence type="ECO:0000313" key="6">
    <source>
        <dbReference type="EMBL" id="NGO65145.1"/>
    </source>
</evidence>
<dbReference type="PANTHER" id="PTHR44846">
    <property type="entry name" value="MANNOSYL-D-GLYCERATE TRANSPORT/METABOLISM SYSTEM REPRESSOR MNGR-RELATED"/>
    <property type="match status" value="1"/>
</dbReference>
<evidence type="ECO:0000259" key="5">
    <source>
        <dbReference type="PROSITE" id="PS50949"/>
    </source>
</evidence>
<feature type="domain" description="HTH gntR-type" evidence="5">
    <location>
        <begin position="9"/>
        <end position="77"/>
    </location>
</feature>
<evidence type="ECO:0000256" key="2">
    <source>
        <dbReference type="ARBA" id="ARBA00023125"/>
    </source>
</evidence>
<comment type="caution">
    <text evidence="6">The sequence shown here is derived from an EMBL/GenBank/DDBJ whole genome shotgun (WGS) entry which is preliminary data.</text>
</comment>
<dbReference type="Gene3D" id="1.10.10.10">
    <property type="entry name" value="Winged helix-like DNA-binding domain superfamily/Winged helix DNA-binding domain"/>
    <property type="match status" value="1"/>
</dbReference>
<dbReference type="SMART" id="SM00866">
    <property type="entry name" value="UTRA"/>
    <property type="match status" value="1"/>
</dbReference>
<proteinExistence type="predicted"/>
<dbReference type="PRINTS" id="PR00035">
    <property type="entry name" value="HTHGNTR"/>
</dbReference>
<name>A0A6M1S210_9HYPH</name>
<dbReference type="SUPFAM" id="SSF46785">
    <property type="entry name" value="Winged helix' DNA-binding domain"/>
    <property type="match status" value="1"/>
</dbReference>